<dbReference type="Pfam" id="PF04966">
    <property type="entry name" value="OprB"/>
    <property type="match status" value="1"/>
</dbReference>
<feature type="region of interest" description="Disordered" evidence="3">
    <location>
        <begin position="64"/>
        <end position="89"/>
    </location>
</feature>
<dbReference type="PANTHER" id="PTHR37944">
    <property type="entry name" value="PORIN B"/>
    <property type="match status" value="1"/>
</dbReference>
<comment type="similarity">
    <text evidence="1 2">Belongs to the OprB family.</text>
</comment>
<dbReference type="GO" id="GO:0016020">
    <property type="term" value="C:membrane"/>
    <property type="evidence" value="ECO:0007669"/>
    <property type="project" value="InterPro"/>
</dbReference>
<evidence type="ECO:0000256" key="3">
    <source>
        <dbReference type="SAM" id="MobiDB-lite"/>
    </source>
</evidence>
<feature type="compositionally biased region" description="Polar residues" evidence="3">
    <location>
        <begin position="76"/>
        <end position="87"/>
    </location>
</feature>
<dbReference type="PANTHER" id="PTHR37944:SF1">
    <property type="entry name" value="PORIN B"/>
    <property type="match status" value="1"/>
</dbReference>
<dbReference type="AlphaFoldDB" id="A0A833J6U2"/>
<dbReference type="GO" id="GO:0015288">
    <property type="term" value="F:porin activity"/>
    <property type="evidence" value="ECO:0007669"/>
    <property type="project" value="InterPro"/>
</dbReference>
<dbReference type="InterPro" id="IPR038673">
    <property type="entry name" value="OprB_sf"/>
</dbReference>
<evidence type="ECO:0000256" key="2">
    <source>
        <dbReference type="RuleBase" id="RU363072"/>
    </source>
</evidence>
<feature type="region of interest" description="Disordered" evidence="3">
    <location>
        <begin position="279"/>
        <end position="303"/>
    </location>
</feature>
<dbReference type="InterPro" id="IPR052932">
    <property type="entry name" value="OprB_Porin"/>
</dbReference>
<reference evidence="4 5" key="1">
    <citation type="submission" date="2019-10" db="EMBL/GenBank/DDBJ databases">
        <title>Draft Genome Sequence of the Caffeine Degrading Methylotroph Methylorubrum populi PINKEL.</title>
        <authorList>
            <person name="Dawson S.C."/>
            <person name="Zhang X."/>
            <person name="Wright M.E."/>
            <person name="Sharma G."/>
            <person name="Langner J.T."/>
            <person name="Ditty J.L."/>
            <person name="Subuyuj G.A."/>
        </authorList>
    </citation>
    <scope>NUCLEOTIDE SEQUENCE [LARGE SCALE GENOMIC DNA]</scope>
    <source>
        <strain evidence="4 5">Pinkel</strain>
    </source>
</reference>
<feature type="compositionally biased region" description="Basic and acidic residues" evidence="3">
    <location>
        <begin position="289"/>
        <end position="300"/>
    </location>
</feature>
<dbReference type="GO" id="GO:0008643">
    <property type="term" value="P:carbohydrate transport"/>
    <property type="evidence" value="ECO:0007669"/>
    <property type="project" value="InterPro"/>
</dbReference>
<accession>A0A833J6U2</accession>
<dbReference type="Proteomes" id="UP000469949">
    <property type="component" value="Unassembled WGS sequence"/>
</dbReference>
<dbReference type="InterPro" id="IPR007049">
    <property type="entry name" value="Carb-sel_porin_OprB"/>
</dbReference>
<dbReference type="EMBL" id="WEKV01000008">
    <property type="protein sequence ID" value="KAB7785765.1"/>
    <property type="molecule type" value="Genomic_DNA"/>
</dbReference>
<sequence>MARIIAFCLWSSGRAESETVHSGVTARPRGSFLSRRAVPCVLSGVLALMALACPPALAEETGRPVYEGAGGDPRISVSQPESTSQASGGYVRSIEPSLGPLGDPFGLRPVLKARGIEYSLTYIAETLGNPVGGLRQGAIVEDRLNLRLNLDLQRLAGWDGATVHANAYFIHGTGLSRYYVGNLLATSVIEALPASRLYVLWLDQQLFDGKLGLRIGQQAADTEFFVSQTATLFVNSTFGWPAITGLDLPSGGPAYPLASPAIRAKYVPGNGFSLQAGLYDGDPAGANRPGDDPEAQRLDRTGTNFRTRDPALVVAEATYAFNTQEGSKELPGDVTLGGWQHFGRFESLRIDNTGLPLADPNSTGIGRPLRGNAGIYAIYDQTLYRETGKDDEGLGFFVRAAWSPTRSSLVSAYLDTGLAYKGLFEGRDDDTVGISLAYARLSDDARRSDIDTIVYTGTAMPRRRAETVIEATYQAVVVPGFTVQPDVQLILHPGGGIANPRDPEGRRVRNAAVLGLRATVQY</sequence>
<comment type="caution">
    <text evidence="4">The sequence shown here is derived from an EMBL/GenBank/DDBJ whole genome shotgun (WGS) entry which is preliminary data.</text>
</comment>
<evidence type="ECO:0000313" key="5">
    <source>
        <dbReference type="Proteomes" id="UP000469949"/>
    </source>
</evidence>
<name>A0A833J6U2_9HYPH</name>
<evidence type="ECO:0000256" key="1">
    <source>
        <dbReference type="ARBA" id="ARBA00008769"/>
    </source>
</evidence>
<gene>
    <name evidence="4" type="ORF">F8B43_1166</name>
</gene>
<evidence type="ECO:0000313" key="4">
    <source>
        <dbReference type="EMBL" id="KAB7785765.1"/>
    </source>
</evidence>
<proteinExistence type="inferred from homology"/>
<organism evidence="4 5">
    <name type="scientific">Methylorubrum populi</name>
    <dbReference type="NCBI Taxonomy" id="223967"/>
    <lineage>
        <taxon>Bacteria</taxon>
        <taxon>Pseudomonadati</taxon>
        <taxon>Pseudomonadota</taxon>
        <taxon>Alphaproteobacteria</taxon>
        <taxon>Hyphomicrobiales</taxon>
        <taxon>Methylobacteriaceae</taxon>
        <taxon>Methylorubrum</taxon>
    </lineage>
</organism>
<protein>
    <submittedName>
        <fullName evidence="4">Outer membrane low permeability porin OprB family</fullName>
    </submittedName>
</protein>
<dbReference type="Gene3D" id="2.40.160.180">
    <property type="entry name" value="Carbohydrate-selective porin OprB"/>
    <property type="match status" value="1"/>
</dbReference>